<organism evidence="1 2">
    <name type="scientific">Nitrosopumilus ureiphilus</name>
    <dbReference type="NCBI Taxonomy" id="1470067"/>
    <lineage>
        <taxon>Archaea</taxon>
        <taxon>Nitrososphaerota</taxon>
        <taxon>Nitrososphaeria</taxon>
        <taxon>Nitrosopumilales</taxon>
        <taxon>Nitrosopumilaceae</taxon>
        <taxon>Nitrosopumilus</taxon>
    </lineage>
</organism>
<keyword evidence="2" id="KW-1185">Reference proteome</keyword>
<sequence length="109" mass="12589">MIIDCAFDEKLSDEIASYLKEKRFDIVKEKDSIITTSDPRVTKDELEYYLKKTGKIKELQIIPSDSDTVIIAKKVMIEHFGLSRCTICGFVTYKEDLISHERSHGIQIM</sequence>
<gene>
    <name evidence="1" type="ORF">C5F50_05865</name>
</gene>
<name>A0A7D5M5M9_9ARCH</name>
<dbReference type="RefSeq" id="WP_179372751.1">
    <property type="nucleotide sequence ID" value="NZ_CP026995.1"/>
</dbReference>
<reference evidence="1 2" key="1">
    <citation type="submission" date="2018-02" db="EMBL/GenBank/DDBJ databases">
        <title>Complete genome of Nitrosopumilus ureaphilus PS0.</title>
        <authorList>
            <person name="Qin W."/>
            <person name="Zheng Y."/>
            <person name="Stahl D.A."/>
        </authorList>
    </citation>
    <scope>NUCLEOTIDE SEQUENCE [LARGE SCALE GENOMIC DNA]</scope>
    <source>
        <strain evidence="1 2">PS0</strain>
    </source>
</reference>
<accession>A0A7D5M5M9</accession>
<protein>
    <submittedName>
        <fullName evidence="1">Uncharacterized protein</fullName>
    </submittedName>
</protein>
<evidence type="ECO:0000313" key="2">
    <source>
        <dbReference type="Proteomes" id="UP000509478"/>
    </source>
</evidence>
<dbReference type="KEGG" id="nue:C5F50_05865"/>
<dbReference type="GeneID" id="56067594"/>
<dbReference type="EMBL" id="CP026995">
    <property type="protein sequence ID" value="QLH06651.1"/>
    <property type="molecule type" value="Genomic_DNA"/>
</dbReference>
<dbReference type="AlphaFoldDB" id="A0A7D5M5M9"/>
<proteinExistence type="predicted"/>
<dbReference type="Proteomes" id="UP000509478">
    <property type="component" value="Chromosome"/>
</dbReference>
<evidence type="ECO:0000313" key="1">
    <source>
        <dbReference type="EMBL" id="QLH06651.1"/>
    </source>
</evidence>